<keyword evidence="3 6" id="KW-0418">Kinase</keyword>
<evidence type="ECO:0000313" key="7">
    <source>
        <dbReference type="Proteomes" id="UP000247922"/>
    </source>
</evidence>
<evidence type="ECO:0000256" key="2">
    <source>
        <dbReference type="ARBA" id="ARBA00022679"/>
    </source>
</evidence>
<dbReference type="InterPro" id="IPR050406">
    <property type="entry name" value="FGGY_Carb_Kinase"/>
</dbReference>
<dbReference type="AlphaFoldDB" id="A0A2V3WC45"/>
<feature type="domain" description="Carbohydrate kinase FGGY C-terminal" evidence="5">
    <location>
        <begin position="251"/>
        <end position="428"/>
    </location>
</feature>
<feature type="domain" description="Carbohydrate kinase FGGY N-terminal" evidence="4">
    <location>
        <begin position="1"/>
        <end position="240"/>
    </location>
</feature>
<dbReference type="Gene3D" id="3.30.420.40">
    <property type="match status" value="2"/>
</dbReference>
<dbReference type="EMBL" id="QJJR01000006">
    <property type="protein sequence ID" value="PXW91086.1"/>
    <property type="molecule type" value="Genomic_DNA"/>
</dbReference>
<dbReference type="Pfam" id="PF02782">
    <property type="entry name" value="FGGY_C"/>
    <property type="match status" value="1"/>
</dbReference>
<dbReference type="OrthoDB" id="9805576at2"/>
<dbReference type="InterPro" id="IPR018484">
    <property type="entry name" value="FGGY_N"/>
</dbReference>
<evidence type="ECO:0000256" key="1">
    <source>
        <dbReference type="ARBA" id="ARBA00009156"/>
    </source>
</evidence>
<accession>A0A2V3WC45</accession>
<dbReference type="RefSeq" id="WP_110251422.1">
    <property type="nucleotide sequence ID" value="NZ_QJJR01000006.1"/>
</dbReference>
<gene>
    <name evidence="6" type="ORF">DES38_106123</name>
</gene>
<dbReference type="SUPFAM" id="SSF53067">
    <property type="entry name" value="Actin-like ATPase domain"/>
    <property type="match status" value="2"/>
</dbReference>
<keyword evidence="2" id="KW-0808">Transferase</keyword>
<dbReference type="InterPro" id="IPR000577">
    <property type="entry name" value="Carb_kinase_FGGY"/>
</dbReference>
<name>A0A2V3WC45_9BACI</name>
<comment type="caution">
    <text evidence="6">The sequence shown here is derived from an EMBL/GenBank/DDBJ whole genome shotgun (WGS) entry which is preliminary data.</text>
</comment>
<sequence>MTITIDIGTTAVKVLHFNQDNKQIGTQSLGYDTLYPAEGYAEQNPAHILEAVHKCLTQIKVSGEETLVLSCAMHSLMAVDHAMQPLTNLWIWADHRADQVMRTFKKSAVATQFFQKTGTPLHPMSPFAKLLWLKETAAGNSLRQELTDFYKWIDIKTYLWYALTGYIEQDVSMASATGLVNTELLVYDTDVLSYLGISAQQLPELVSVYTCRRLTSMLTATTGITGQAMIGASDGVLANISESRNTGDAHLTIGTSGAIRVTTKEAYKDPFGQLFCYYLDDTTWVVGGAVNNGGNVFKWLDQLLYDGQGELFQQLKTIDFTTFDSSLVFVPHLNGERAPFWDSERQGAFFGLKINHDKIDVIKAVVYGVLFNLRHVYQTLTNLTGPIKSLYLSGGTFKIPQLAACVANCLHVQVILSETLEQSSVGALNLVSDYEHNKRYTTLKDDEKQREAIDAYYSLYQTYLPLAKRKG</sequence>
<dbReference type="InterPro" id="IPR018485">
    <property type="entry name" value="FGGY_C"/>
</dbReference>
<dbReference type="GO" id="GO:0005975">
    <property type="term" value="P:carbohydrate metabolic process"/>
    <property type="evidence" value="ECO:0007669"/>
    <property type="project" value="InterPro"/>
</dbReference>
<reference evidence="6 7" key="1">
    <citation type="submission" date="2018-05" db="EMBL/GenBank/DDBJ databases">
        <title>Genomic Encyclopedia of Type Strains, Phase IV (KMG-IV): sequencing the most valuable type-strain genomes for metagenomic binning, comparative biology and taxonomic classification.</title>
        <authorList>
            <person name="Goeker M."/>
        </authorList>
    </citation>
    <scope>NUCLEOTIDE SEQUENCE [LARGE SCALE GENOMIC DNA]</scope>
    <source>
        <strain evidence="6 7">DSM 22440</strain>
    </source>
</reference>
<evidence type="ECO:0000259" key="4">
    <source>
        <dbReference type="Pfam" id="PF00370"/>
    </source>
</evidence>
<dbReference type="PANTHER" id="PTHR43095">
    <property type="entry name" value="SUGAR KINASE"/>
    <property type="match status" value="1"/>
</dbReference>
<dbReference type="GO" id="GO:0016301">
    <property type="term" value="F:kinase activity"/>
    <property type="evidence" value="ECO:0007669"/>
    <property type="project" value="UniProtKB-KW"/>
</dbReference>
<dbReference type="PIRSF" id="PIRSF000538">
    <property type="entry name" value="GlpK"/>
    <property type="match status" value="1"/>
</dbReference>
<keyword evidence="7" id="KW-1185">Reference proteome</keyword>
<protein>
    <submittedName>
        <fullName evidence="6">Gluconate kinase (FGGY family)</fullName>
    </submittedName>
</protein>
<evidence type="ECO:0000313" key="6">
    <source>
        <dbReference type="EMBL" id="PXW91086.1"/>
    </source>
</evidence>
<organism evidence="6 7">
    <name type="scientific">Streptohalobacillus salinus</name>
    <dbReference type="NCBI Taxonomy" id="621096"/>
    <lineage>
        <taxon>Bacteria</taxon>
        <taxon>Bacillati</taxon>
        <taxon>Bacillota</taxon>
        <taxon>Bacilli</taxon>
        <taxon>Bacillales</taxon>
        <taxon>Bacillaceae</taxon>
        <taxon>Streptohalobacillus</taxon>
    </lineage>
</organism>
<dbReference type="Proteomes" id="UP000247922">
    <property type="component" value="Unassembled WGS sequence"/>
</dbReference>
<dbReference type="InterPro" id="IPR043129">
    <property type="entry name" value="ATPase_NBD"/>
</dbReference>
<dbReference type="CDD" id="cd07770">
    <property type="entry name" value="ASKHA_NBD_FGGY_GntK"/>
    <property type="match status" value="1"/>
</dbReference>
<proteinExistence type="inferred from homology"/>
<dbReference type="Pfam" id="PF00370">
    <property type="entry name" value="FGGY_N"/>
    <property type="match status" value="1"/>
</dbReference>
<evidence type="ECO:0000256" key="3">
    <source>
        <dbReference type="ARBA" id="ARBA00022777"/>
    </source>
</evidence>
<comment type="similarity">
    <text evidence="1">Belongs to the FGGY kinase family.</text>
</comment>
<dbReference type="PANTHER" id="PTHR43095:SF2">
    <property type="entry name" value="GLUCONOKINASE"/>
    <property type="match status" value="1"/>
</dbReference>
<evidence type="ECO:0000259" key="5">
    <source>
        <dbReference type="Pfam" id="PF02782"/>
    </source>
</evidence>